<dbReference type="CDD" id="cd15562">
    <property type="entry name" value="PHD2_PHF14"/>
    <property type="match status" value="1"/>
</dbReference>
<dbReference type="InterPro" id="IPR013083">
    <property type="entry name" value="Znf_RING/FYVE/PHD"/>
</dbReference>
<reference evidence="8" key="1">
    <citation type="submission" date="2014-05" db="EMBL/GenBank/DDBJ databases">
        <authorList>
            <person name="Chronopoulou M."/>
        </authorList>
    </citation>
    <scope>NUCLEOTIDE SEQUENCE</scope>
    <source>
        <tissue evidence="8">Whole organism</tissue>
    </source>
</reference>
<dbReference type="PROSITE" id="PS01359">
    <property type="entry name" value="ZF_PHD_1"/>
    <property type="match status" value="2"/>
</dbReference>
<dbReference type="InterPro" id="IPR019787">
    <property type="entry name" value="Znf_PHD-finger"/>
</dbReference>
<dbReference type="AlphaFoldDB" id="A0A0K2VKP6"/>
<dbReference type="InterPro" id="IPR011011">
    <property type="entry name" value="Znf_FYVE_PHD"/>
</dbReference>
<evidence type="ECO:0000313" key="8">
    <source>
        <dbReference type="EMBL" id="CDW51024.1"/>
    </source>
</evidence>
<feature type="region of interest" description="Disordered" evidence="5">
    <location>
        <begin position="509"/>
        <end position="528"/>
    </location>
</feature>
<evidence type="ECO:0000256" key="5">
    <source>
        <dbReference type="SAM" id="MobiDB-lite"/>
    </source>
</evidence>
<feature type="domain" description="PHD-type" evidence="7">
    <location>
        <begin position="1"/>
        <end position="76"/>
    </location>
</feature>
<feature type="region of interest" description="Disordered" evidence="5">
    <location>
        <begin position="453"/>
        <end position="504"/>
    </location>
</feature>
<dbReference type="SMART" id="SM00249">
    <property type="entry name" value="PHD"/>
    <property type="match status" value="3"/>
</dbReference>
<dbReference type="InterPro" id="IPR001965">
    <property type="entry name" value="Znf_PHD"/>
</dbReference>
<evidence type="ECO:0000256" key="3">
    <source>
        <dbReference type="ARBA" id="ARBA00022833"/>
    </source>
</evidence>
<name>A0A0K2VKP6_LEPSM</name>
<dbReference type="PROSITE" id="PS50016">
    <property type="entry name" value="ZF_PHD_2"/>
    <property type="match status" value="2"/>
</dbReference>
<keyword evidence="2 4" id="KW-0863">Zinc-finger</keyword>
<keyword evidence="1" id="KW-0479">Metal-binding</keyword>
<dbReference type="SUPFAM" id="SSF57903">
    <property type="entry name" value="FYVE/PHD zinc finger"/>
    <property type="match status" value="2"/>
</dbReference>
<dbReference type="Pfam" id="PF13832">
    <property type="entry name" value="zf-HC5HC2H_2"/>
    <property type="match status" value="1"/>
</dbReference>
<dbReference type="Pfam" id="PF00628">
    <property type="entry name" value="PHD"/>
    <property type="match status" value="2"/>
</dbReference>
<sequence>KLSAITIFEINYSNWGRKACGLCEQSRFSRTGICIQCDAGMCRSSFHASCAQSHGLLAEPVYTETDPYIAHCRLHSDKSVIKSKKRLYAISKRQAERRKSLILESWEGQNISSTSSLALPNETPAQRILRKLNRRQSRFHSSKKNELPLPFKKTPRFLSSSASAIRKTQRLTECVTGLSSDRQKAKEAQYIAIQEIQKKWNLTPSFNVEFVAYFHDRQSRLLNFKTMLSEEMKSASSLRTRQSEIQPLYEKANGERDAHMKINSSLREKIHFYTNTLTAMGVTLPPEHSILPRSQIEGFSNGNKAHANNQSSYLDSVSGRVGNSSELPNLNKCGVCRGINDQHLIIPCDTCMLHYHLGCLTPPLTRMPKRSKLYKWQCSECDKLSSGDESNKVDVSGPRRLRYKKTSLNQGGGGDFSSEEDEPMQINFNKSSSEVVEEKKLVNGSSHLLSVENPEVAAPANPAASLVSAKAEKKRLKKERKREKKKRKMQKLVPSIVAGGDSSDEVEVLEGENNQSSSTNTTPLEIKHHKPIKIKIRNIYDSNPIPVAEPDHPLPSKNKKKRLSADAKDVRTFCNKCEASGSNSNLVRCDECQKCYHFSCLFPPVKKSPKVAGYGWHCNECDPSDVDSDWHLD</sequence>
<protein>
    <submittedName>
        <fullName evidence="8">PHD finger protein 14like [Bombus impatiens]</fullName>
    </submittedName>
</protein>
<dbReference type="InterPro" id="IPR034732">
    <property type="entry name" value="EPHD"/>
</dbReference>
<feature type="non-terminal residue" evidence="8">
    <location>
        <position position="1"/>
    </location>
</feature>
<feature type="compositionally biased region" description="Low complexity" evidence="5">
    <location>
        <begin position="453"/>
        <end position="464"/>
    </location>
</feature>
<feature type="compositionally biased region" description="Basic residues" evidence="5">
    <location>
        <begin position="472"/>
        <end position="490"/>
    </location>
</feature>
<evidence type="ECO:0000256" key="2">
    <source>
        <dbReference type="ARBA" id="ARBA00022771"/>
    </source>
</evidence>
<evidence type="ECO:0000259" key="7">
    <source>
        <dbReference type="PROSITE" id="PS51805"/>
    </source>
</evidence>
<dbReference type="CDD" id="cd15563">
    <property type="entry name" value="PHD3_PHF14"/>
    <property type="match status" value="1"/>
</dbReference>
<dbReference type="Gene3D" id="2.30.30.1150">
    <property type="match status" value="1"/>
</dbReference>
<evidence type="ECO:0000256" key="1">
    <source>
        <dbReference type="ARBA" id="ARBA00022723"/>
    </source>
</evidence>
<dbReference type="PANTHER" id="PTHR24102">
    <property type="entry name" value="PHD FINGER PROTEIN"/>
    <property type="match status" value="1"/>
</dbReference>
<dbReference type="EMBL" id="HACA01033663">
    <property type="protein sequence ID" value="CDW51024.1"/>
    <property type="molecule type" value="Transcribed_RNA"/>
</dbReference>
<organism evidence="8">
    <name type="scientific">Lepeophtheirus salmonis</name>
    <name type="common">Salmon louse</name>
    <name type="synonym">Caligus salmonis</name>
    <dbReference type="NCBI Taxonomy" id="72036"/>
    <lineage>
        <taxon>Eukaryota</taxon>
        <taxon>Metazoa</taxon>
        <taxon>Ecdysozoa</taxon>
        <taxon>Arthropoda</taxon>
        <taxon>Crustacea</taxon>
        <taxon>Multicrustacea</taxon>
        <taxon>Hexanauplia</taxon>
        <taxon>Copepoda</taxon>
        <taxon>Siphonostomatoida</taxon>
        <taxon>Caligidae</taxon>
        <taxon>Lepeophtheirus</taxon>
    </lineage>
</organism>
<dbReference type="Gene3D" id="3.30.40.10">
    <property type="entry name" value="Zinc/RING finger domain, C3HC4 (zinc finger)"/>
    <property type="match status" value="2"/>
</dbReference>
<feature type="domain" description="PHD-type" evidence="6">
    <location>
        <begin position="330"/>
        <end position="384"/>
    </location>
</feature>
<feature type="compositionally biased region" description="Polar residues" evidence="5">
    <location>
        <begin position="512"/>
        <end position="523"/>
    </location>
</feature>
<proteinExistence type="predicted"/>
<dbReference type="InterPro" id="IPR019786">
    <property type="entry name" value="Zinc_finger_PHD-type_CS"/>
</dbReference>
<feature type="domain" description="PHD-type" evidence="6">
    <location>
        <begin position="571"/>
        <end position="624"/>
    </location>
</feature>
<accession>A0A0K2VKP6</accession>
<evidence type="ECO:0000259" key="6">
    <source>
        <dbReference type="PROSITE" id="PS50016"/>
    </source>
</evidence>
<evidence type="ECO:0000256" key="4">
    <source>
        <dbReference type="PROSITE-ProRule" id="PRU00146"/>
    </source>
</evidence>
<dbReference type="PROSITE" id="PS51805">
    <property type="entry name" value="EPHD"/>
    <property type="match status" value="1"/>
</dbReference>
<dbReference type="GO" id="GO:0008270">
    <property type="term" value="F:zinc ion binding"/>
    <property type="evidence" value="ECO:0007669"/>
    <property type="project" value="UniProtKB-KW"/>
</dbReference>
<keyword evidence="3" id="KW-0862">Zinc</keyword>
<dbReference type="PANTHER" id="PTHR24102:SF28">
    <property type="entry name" value="PHD-TYPE DOMAIN-CONTAINING PROTEIN"/>
    <property type="match status" value="1"/>
</dbReference>
<dbReference type="OrthoDB" id="336088at2759"/>